<evidence type="ECO:0000256" key="1">
    <source>
        <dbReference type="SAM" id="MobiDB-lite"/>
    </source>
</evidence>
<gene>
    <name evidence="2" type="ORF">HYALB_00002861</name>
</gene>
<protein>
    <submittedName>
        <fullName evidence="2">Uncharacterized protein</fullName>
    </submittedName>
</protein>
<name>A0A9N9LDV9_9HELO</name>
<evidence type="ECO:0000313" key="3">
    <source>
        <dbReference type="Proteomes" id="UP000701801"/>
    </source>
</evidence>
<keyword evidence="3" id="KW-1185">Reference proteome</keyword>
<dbReference type="AlphaFoldDB" id="A0A9N9LDV9"/>
<accession>A0A9N9LDV9</accession>
<evidence type="ECO:0000313" key="2">
    <source>
        <dbReference type="EMBL" id="CAG8973535.1"/>
    </source>
</evidence>
<dbReference type="EMBL" id="CAJVRM010000072">
    <property type="protein sequence ID" value="CAG8973535.1"/>
    <property type="molecule type" value="Genomic_DNA"/>
</dbReference>
<dbReference type="OrthoDB" id="5429537at2759"/>
<reference evidence="2" key="1">
    <citation type="submission" date="2021-07" db="EMBL/GenBank/DDBJ databases">
        <authorList>
            <person name="Durling M."/>
        </authorList>
    </citation>
    <scope>NUCLEOTIDE SEQUENCE</scope>
</reference>
<feature type="compositionally biased region" description="Pro residues" evidence="1">
    <location>
        <begin position="99"/>
        <end position="112"/>
    </location>
</feature>
<feature type="region of interest" description="Disordered" evidence="1">
    <location>
        <begin position="95"/>
        <end position="118"/>
    </location>
</feature>
<proteinExistence type="predicted"/>
<comment type="caution">
    <text evidence="2">The sequence shown here is derived from an EMBL/GenBank/DDBJ whole genome shotgun (WGS) entry which is preliminary data.</text>
</comment>
<dbReference type="Proteomes" id="UP000701801">
    <property type="component" value="Unassembled WGS sequence"/>
</dbReference>
<organism evidence="2 3">
    <name type="scientific">Hymenoscyphus albidus</name>
    <dbReference type="NCBI Taxonomy" id="595503"/>
    <lineage>
        <taxon>Eukaryota</taxon>
        <taxon>Fungi</taxon>
        <taxon>Dikarya</taxon>
        <taxon>Ascomycota</taxon>
        <taxon>Pezizomycotina</taxon>
        <taxon>Leotiomycetes</taxon>
        <taxon>Helotiales</taxon>
        <taxon>Helotiaceae</taxon>
        <taxon>Hymenoscyphus</taxon>
    </lineage>
</organism>
<sequence>MDYDCNHSFSSQHFSPSLFAQTKPSTPVWDDMPMPGFGIEFEYELQRAWERHMSRQSGRLARYGRFGMTEEDAMRVTPEDTREAYRIFVQEELAEMSAPTPPPSPSPSPPSSALPTPSTFTSIAFADKQSKHWPQQPYHSQEIIYRTAINRNQPLRRQSDSTASIFTEFGFQMARTGYEVDEDGGEEAAPFGLNISIMNFCNESRRPHTRQRPVVQQSIEGSAAQWATKIRLAAQIRIKSPPAVTGSVPYLPGRNDTVATIGRRIMQPY</sequence>